<dbReference type="Pfam" id="PF00440">
    <property type="entry name" value="TetR_N"/>
    <property type="match status" value="1"/>
</dbReference>
<dbReference type="InterPro" id="IPR009057">
    <property type="entry name" value="Homeodomain-like_sf"/>
</dbReference>
<dbReference type="PROSITE" id="PS50977">
    <property type="entry name" value="HTH_TETR_2"/>
    <property type="match status" value="1"/>
</dbReference>
<accession>A0ABR6BCN2</accession>
<dbReference type="PROSITE" id="PS01081">
    <property type="entry name" value="HTH_TETR_1"/>
    <property type="match status" value="1"/>
</dbReference>
<reference evidence="4 5" key="1">
    <citation type="submission" date="2020-08" db="EMBL/GenBank/DDBJ databases">
        <title>Genomic Encyclopedia of Archaeal and Bacterial Type Strains, Phase II (KMG-II): from individual species to whole genera.</title>
        <authorList>
            <person name="Goeker M."/>
        </authorList>
    </citation>
    <scope>NUCLEOTIDE SEQUENCE [LARGE SCALE GENOMIC DNA]</scope>
    <source>
        <strain evidence="4 5">DSM 43850</strain>
    </source>
</reference>
<dbReference type="SUPFAM" id="SSF46689">
    <property type="entry name" value="Homeodomain-like"/>
    <property type="match status" value="1"/>
</dbReference>
<protein>
    <submittedName>
        <fullName evidence="4">AcrR family transcriptional regulator</fullName>
    </submittedName>
</protein>
<dbReference type="Proteomes" id="UP000517916">
    <property type="component" value="Unassembled WGS sequence"/>
</dbReference>
<dbReference type="InterPro" id="IPR001647">
    <property type="entry name" value="HTH_TetR"/>
</dbReference>
<dbReference type="InterPro" id="IPR050109">
    <property type="entry name" value="HTH-type_TetR-like_transc_reg"/>
</dbReference>
<comment type="caution">
    <text evidence="4">The sequence shown here is derived from an EMBL/GenBank/DDBJ whole genome shotgun (WGS) entry which is preliminary data.</text>
</comment>
<dbReference type="PANTHER" id="PTHR30055">
    <property type="entry name" value="HTH-TYPE TRANSCRIPTIONAL REGULATOR RUTR"/>
    <property type="match status" value="1"/>
</dbReference>
<evidence type="ECO:0000256" key="1">
    <source>
        <dbReference type="ARBA" id="ARBA00023125"/>
    </source>
</evidence>
<keyword evidence="1 2" id="KW-0238">DNA-binding</keyword>
<name>A0ABR6BCN2_9PSEU</name>
<keyword evidence="5" id="KW-1185">Reference proteome</keyword>
<evidence type="ECO:0000313" key="5">
    <source>
        <dbReference type="Proteomes" id="UP000517916"/>
    </source>
</evidence>
<sequence length="196" mass="21312">MTGRAGTKGVPREERERQILDEAAAEFGTHGYAHASVAEIANRAGISKPLVYSYFESKDGLFLACLHRAGPPLVQAVAAAQHPVPGRQRAADTLAAIFTTLEPRPHDWSIVYDPTVPAGSPIEQQARKYRRALNRLGAVGVSEVLADVGGYDAKDESLLTQVWFGVVTAMVRWWQQHPAQTASDMIARSQRVIAAL</sequence>
<dbReference type="PANTHER" id="PTHR30055:SF226">
    <property type="entry name" value="HTH-TYPE TRANSCRIPTIONAL REGULATOR PKSA"/>
    <property type="match status" value="1"/>
</dbReference>
<dbReference type="Gene3D" id="1.10.357.10">
    <property type="entry name" value="Tetracycline Repressor, domain 2"/>
    <property type="match status" value="1"/>
</dbReference>
<dbReference type="PRINTS" id="PR00455">
    <property type="entry name" value="HTHTETR"/>
</dbReference>
<organism evidence="4 5">
    <name type="scientific">Kutzneria viridogrisea</name>
    <dbReference type="NCBI Taxonomy" id="47990"/>
    <lineage>
        <taxon>Bacteria</taxon>
        <taxon>Bacillati</taxon>
        <taxon>Actinomycetota</taxon>
        <taxon>Actinomycetes</taxon>
        <taxon>Pseudonocardiales</taxon>
        <taxon>Pseudonocardiaceae</taxon>
        <taxon>Kutzneria</taxon>
    </lineage>
</organism>
<dbReference type="EMBL" id="JACJID010000001">
    <property type="protein sequence ID" value="MBA8924555.1"/>
    <property type="molecule type" value="Genomic_DNA"/>
</dbReference>
<evidence type="ECO:0000256" key="2">
    <source>
        <dbReference type="PROSITE-ProRule" id="PRU00335"/>
    </source>
</evidence>
<proteinExistence type="predicted"/>
<evidence type="ECO:0000259" key="3">
    <source>
        <dbReference type="PROSITE" id="PS50977"/>
    </source>
</evidence>
<dbReference type="InterPro" id="IPR023772">
    <property type="entry name" value="DNA-bd_HTH_TetR-type_CS"/>
</dbReference>
<feature type="DNA-binding region" description="H-T-H motif" evidence="2">
    <location>
        <begin position="36"/>
        <end position="55"/>
    </location>
</feature>
<evidence type="ECO:0000313" key="4">
    <source>
        <dbReference type="EMBL" id="MBA8924555.1"/>
    </source>
</evidence>
<dbReference type="RefSeq" id="WP_030108589.1">
    <property type="nucleotide sequence ID" value="NZ_BAAABQ010000001.1"/>
</dbReference>
<gene>
    <name evidence="4" type="ORF">BC739_001752</name>
</gene>
<feature type="domain" description="HTH tetR-type" evidence="3">
    <location>
        <begin position="13"/>
        <end position="73"/>
    </location>
</feature>